<protein>
    <recommendedName>
        <fullName evidence="2">NAD(+) kinase</fullName>
        <ecNumber evidence="2">2.7.1.23</ecNumber>
    </recommendedName>
</protein>
<keyword evidence="4" id="KW-1185">Reference proteome</keyword>
<dbReference type="GO" id="GO:0006741">
    <property type="term" value="P:NADP+ biosynthetic process"/>
    <property type="evidence" value="ECO:0007669"/>
    <property type="project" value="InterPro"/>
</dbReference>
<dbReference type="Pfam" id="PF01513">
    <property type="entry name" value="NAD_kinase"/>
    <property type="match status" value="1"/>
</dbReference>
<evidence type="ECO:0000313" key="3">
    <source>
        <dbReference type="EMBL" id="TGZ56192.1"/>
    </source>
</evidence>
<dbReference type="AlphaFoldDB" id="A0A4S2L0G3"/>
<organism evidence="3 4">
    <name type="scientific">Temnothorax longispinosus</name>
    <dbReference type="NCBI Taxonomy" id="300112"/>
    <lineage>
        <taxon>Eukaryota</taxon>
        <taxon>Metazoa</taxon>
        <taxon>Ecdysozoa</taxon>
        <taxon>Arthropoda</taxon>
        <taxon>Hexapoda</taxon>
        <taxon>Insecta</taxon>
        <taxon>Pterygota</taxon>
        <taxon>Neoptera</taxon>
        <taxon>Endopterygota</taxon>
        <taxon>Hymenoptera</taxon>
        <taxon>Apocrita</taxon>
        <taxon>Aculeata</taxon>
        <taxon>Formicoidea</taxon>
        <taxon>Formicidae</taxon>
        <taxon>Myrmicinae</taxon>
        <taxon>Temnothorax</taxon>
    </lineage>
</organism>
<dbReference type="SUPFAM" id="SSF111331">
    <property type="entry name" value="NAD kinase/diacylglycerol kinase-like"/>
    <property type="match status" value="1"/>
</dbReference>
<gene>
    <name evidence="3" type="ORF">DBV15_01664</name>
</gene>
<dbReference type="GO" id="GO:0019674">
    <property type="term" value="P:NAD+ metabolic process"/>
    <property type="evidence" value="ECO:0007669"/>
    <property type="project" value="TreeGrafter"/>
</dbReference>
<dbReference type="InterPro" id="IPR002504">
    <property type="entry name" value="NADK"/>
</dbReference>
<dbReference type="Proteomes" id="UP000310200">
    <property type="component" value="Unassembled WGS sequence"/>
</dbReference>
<sequence length="327" mass="37041">MGLLNCLLDNRHWPKRVLGISKLSAFEFLKTTHSDFSNNQLLSRLRKQNIDPDEILAEHHRQLACEKELARILRNLDISYRIMKRIGDASKCVDWADLVIAIGGDGTFLSASKLITSNKTPIFGINPHPGTSNTFTLPIDHSADIERIFEKLRTGDYVVLMRSRIRTVFMAEFLASRPIMMTIQADDEEKFVIRSSGICVCTGSGSRSWFRTMNLQTAETVQTLAAMATGRQLDAKETCKVLHKYHSNLLFPPENLKMAYMIYEMSRSSLWPKLISDRRICCRIKVKSMGFDAGLVLDGSVSLPFNDGSTASFEIRPEYSLKNIILR</sequence>
<reference evidence="3 4" key="1">
    <citation type="journal article" date="2019" name="Philos. Trans. R. Soc. Lond., B, Biol. Sci.">
        <title>Ant behaviour and brain gene expression of defending hosts depend on the ecological success of the intruding social parasite.</title>
        <authorList>
            <person name="Kaur R."/>
            <person name="Stoldt M."/>
            <person name="Jongepier E."/>
            <person name="Feldmeyer B."/>
            <person name="Menzel F."/>
            <person name="Bornberg-Bauer E."/>
            <person name="Foitzik S."/>
        </authorList>
    </citation>
    <scope>NUCLEOTIDE SEQUENCE [LARGE SCALE GENOMIC DNA]</scope>
    <source>
        <tissue evidence="3">Whole body</tissue>
    </source>
</reference>
<dbReference type="STRING" id="300112.A0A4S2L0G3"/>
<dbReference type="GO" id="GO:0003951">
    <property type="term" value="F:NAD+ kinase activity"/>
    <property type="evidence" value="ECO:0007669"/>
    <property type="project" value="UniProtKB-EC"/>
</dbReference>
<dbReference type="EC" id="2.7.1.23" evidence="2"/>
<proteinExistence type="inferred from homology"/>
<evidence type="ECO:0000256" key="2">
    <source>
        <dbReference type="ARBA" id="ARBA00012120"/>
    </source>
</evidence>
<evidence type="ECO:0000313" key="4">
    <source>
        <dbReference type="Proteomes" id="UP000310200"/>
    </source>
</evidence>
<dbReference type="Gene3D" id="3.40.50.10330">
    <property type="entry name" value="Probable inorganic polyphosphate/atp-NAD kinase, domain 1"/>
    <property type="match status" value="1"/>
</dbReference>
<dbReference type="PANTHER" id="PTHR13158">
    <property type="match status" value="1"/>
</dbReference>
<comment type="similarity">
    <text evidence="1">Belongs to the NAD kinase family.</text>
</comment>
<dbReference type="PANTHER" id="PTHR13158:SF5">
    <property type="entry name" value="NAD KINASE 2, MITOCHONDRIAL"/>
    <property type="match status" value="1"/>
</dbReference>
<dbReference type="EMBL" id="QBLH01000372">
    <property type="protein sequence ID" value="TGZ56192.1"/>
    <property type="molecule type" value="Genomic_DNA"/>
</dbReference>
<comment type="caution">
    <text evidence="3">The sequence shown here is derived from an EMBL/GenBank/DDBJ whole genome shotgun (WGS) entry which is preliminary data.</text>
</comment>
<name>A0A4S2L0G3_9HYME</name>
<evidence type="ECO:0000256" key="1">
    <source>
        <dbReference type="ARBA" id="ARBA00010995"/>
    </source>
</evidence>
<dbReference type="InterPro" id="IPR017438">
    <property type="entry name" value="ATP-NAD_kinase_N"/>
</dbReference>
<dbReference type="InterPro" id="IPR016064">
    <property type="entry name" value="NAD/diacylglycerol_kinase_sf"/>
</dbReference>
<accession>A0A4S2L0G3</accession>
<dbReference type="GO" id="GO:0005739">
    <property type="term" value="C:mitochondrion"/>
    <property type="evidence" value="ECO:0007669"/>
    <property type="project" value="TreeGrafter"/>
</dbReference>